<dbReference type="RefSeq" id="WP_343788261.1">
    <property type="nucleotide sequence ID" value="NZ_BAAAEU010000006.1"/>
</dbReference>
<sequence>MATRVRITACWTRWLLAALTLLSVDAPAICLPIPHYRYVGNVAGDATCTDNDIQSAINNATCPGTTILITNERTYTSQALTIFNKSLALVGVGAGVPCGHTIGICDPSIGCGGGGGGPPPAPAVTLHGTGSTSVIFIYGGGNVTLQSLKLTGGGGSQGGGILFGGYGSLTVVDSSIVNNSASNGGGIFFSGLGGNATLTLGAGTIIEENTATIDGGGIYLAGATRLLALAPYTFIGYNHTPNGNGGGILMAGPPPAQADIGSPGYNGAPVIEFNDAAYGGGIALVAQGPENGVEDVRVNLFATDPNHPGAISNNSATQAGGGIYLKPNWDLAVPGPIYALLCATNFRIDGNVAPEGSAIYADYHAVSGTITDAGAVQFNPSSQCYDYNYGASLASLGGVNCAAGVACNTVNNNGSLDASSQPTAGAALFINRAGYLDARRFTMRFNQGGHAIRLVGGQPANVIDCLLADNTQSAELIRAENTDIDIDSCTLANNSLGGASVIYNTTSGNSFYDTLQDSIIDQPGLVTLNSGTHIGVSYVLSNDISTIPFGGTQGTPTFVNAAAGDYHLQITSLGVDFAPPESYPAGTEPSVDLDGMRRVFDIPTVPNVHGPRDLGDYERVPACYRPDTMFCDGFDAMY</sequence>
<dbReference type="SUPFAM" id="SSF51126">
    <property type="entry name" value="Pectin lyase-like"/>
    <property type="match status" value="1"/>
</dbReference>
<gene>
    <name evidence="1" type="ORF">GCM10009105_12350</name>
</gene>
<comment type="caution">
    <text evidence="1">The sequence shown here is derived from an EMBL/GenBank/DDBJ whole genome shotgun (WGS) entry which is preliminary data.</text>
</comment>
<evidence type="ECO:0008006" key="3">
    <source>
        <dbReference type="Google" id="ProtNLM"/>
    </source>
</evidence>
<reference evidence="1 2" key="1">
    <citation type="journal article" date="2019" name="Int. J. Syst. Evol. Microbiol.">
        <title>The Global Catalogue of Microorganisms (GCM) 10K type strain sequencing project: providing services to taxonomists for standard genome sequencing and annotation.</title>
        <authorList>
            <consortium name="The Broad Institute Genomics Platform"/>
            <consortium name="The Broad Institute Genome Sequencing Center for Infectious Disease"/>
            <person name="Wu L."/>
            <person name="Ma J."/>
        </authorList>
    </citation>
    <scope>NUCLEOTIDE SEQUENCE [LARGE SCALE GENOMIC DNA]</scope>
    <source>
        <strain evidence="1 2">JCM 15421</strain>
    </source>
</reference>
<dbReference type="InterPro" id="IPR011050">
    <property type="entry name" value="Pectin_lyase_fold/virulence"/>
</dbReference>
<name>A0ABN1IF98_9GAMM</name>
<dbReference type="Proteomes" id="UP001501523">
    <property type="component" value="Unassembled WGS sequence"/>
</dbReference>
<proteinExistence type="predicted"/>
<dbReference type="EMBL" id="BAAAEU010000006">
    <property type="protein sequence ID" value="GAA0710850.1"/>
    <property type="molecule type" value="Genomic_DNA"/>
</dbReference>
<accession>A0ABN1IF98</accession>
<protein>
    <recommendedName>
        <fullName evidence="3">CSLREA domain-containing protein</fullName>
    </recommendedName>
</protein>
<evidence type="ECO:0000313" key="1">
    <source>
        <dbReference type="EMBL" id="GAA0710850.1"/>
    </source>
</evidence>
<organism evidence="1 2">
    <name type="scientific">Dokdonella soli</name>
    <dbReference type="NCBI Taxonomy" id="529810"/>
    <lineage>
        <taxon>Bacteria</taxon>
        <taxon>Pseudomonadati</taxon>
        <taxon>Pseudomonadota</taxon>
        <taxon>Gammaproteobacteria</taxon>
        <taxon>Lysobacterales</taxon>
        <taxon>Rhodanobacteraceae</taxon>
        <taxon>Dokdonella</taxon>
    </lineage>
</organism>
<evidence type="ECO:0000313" key="2">
    <source>
        <dbReference type="Proteomes" id="UP001501523"/>
    </source>
</evidence>
<keyword evidence="2" id="KW-1185">Reference proteome</keyword>